<keyword evidence="1 4" id="KW-0349">Heme</keyword>
<dbReference type="Pfam" id="PF00034">
    <property type="entry name" value="Cytochrom_C"/>
    <property type="match status" value="1"/>
</dbReference>
<dbReference type="Proteomes" id="UP000076088">
    <property type="component" value="Chromosome"/>
</dbReference>
<organism evidence="7 8">
    <name type="scientific">Sphingopyxis macrogoltabida</name>
    <name type="common">Sphingomonas macrogoltabidus</name>
    <dbReference type="NCBI Taxonomy" id="33050"/>
    <lineage>
        <taxon>Bacteria</taxon>
        <taxon>Pseudomonadati</taxon>
        <taxon>Pseudomonadota</taxon>
        <taxon>Alphaproteobacteria</taxon>
        <taxon>Sphingomonadales</taxon>
        <taxon>Sphingomonadaceae</taxon>
        <taxon>Sphingopyxis</taxon>
    </lineage>
</organism>
<evidence type="ECO:0000256" key="1">
    <source>
        <dbReference type="ARBA" id="ARBA00022617"/>
    </source>
</evidence>
<evidence type="ECO:0000313" key="7">
    <source>
        <dbReference type="EMBL" id="AMU89098.1"/>
    </source>
</evidence>
<gene>
    <name evidence="7" type="ORF">ATM17_08615</name>
</gene>
<dbReference type="InterPro" id="IPR009056">
    <property type="entry name" value="Cyt_c-like_dom"/>
</dbReference>
<dbReference type="GO" id="GO:0020037">
    <property type="term" value="F:heme binding"/>
    <property type="evidence" value="ECO:0007669"/>
    <property type="project" value="InterPro"/>
</dbReference>
<dbReference type="AlphaFoldDB" id="A0AAC8YZD9"/>
<sequence>MKGGAAISVLMLLGACAPAPVETAPADTDAVARGRDAAARLGCGACHDLPGIAWPKGRVGPPLAGFGARPLIAGRLPNRAPLLAAFVTDAPAMVPGTAMPAIPMKRAEADDIAAWLLSLDD</sequence>
<reference evidence="7 8" key="2">
    <citation type="journal article" date="2016" name="Genome Announc.">
        <title>Complete Genome Sequence of Sphingopyxis macrogoltabida Strain 203N (NBRC 111659), a Polyethylene Glycol Degrader.</title>
        <authorList>
            <person name="Ohtsubo Y."/>
            <person name="Nonoyama S."/>
            <person name="Nagata Y."/>
            <person name="Numata M."/>
            <person name="Tsuchikane K."/>
            <person name="Hosoyama A."/>
            <person name="Yamazoe A."/>
            <person name="Tsuda M."/>
            <person name="Fujita N."/>
            <person name="Kawai F."/>
        </authorList>
    </citation>
    <scope>NUCLEOTIDE SEQUENCE [LARGE SCALE GENOMIC DNA]</scope>
    <source>
        <strain evidence="7 8">203N</strain>
    </source>
</reference>
<evidence type="ECO:0000256" key="2">
    <source>
        <dbReference type="ARBA" id="ARBA00022723"/>
    </source>
</evidence>
<dbReference type="GO" id="GO:0009055">
    <property type="term" value="F:electron transfer activity"/>
    <property type="evidence" value="ECO:0007669"/>
    <property type="project" value="InterPro"/>
</dbReference>
<dbReference type="RefSeq" id="WP_054727869.1">
    <property type="nucleotide sequence ID" value="NZ_CP009429.1"/>
</dbReference>
<dbReference type="SUPFAM" id="SSF46626">
    <property type="entry name" value="Cytochrome c"/>
    <property type="match status" value="1"/>
</dbReference>
<evidence type="ECO:0000313" key="8">
    <source>
        <dbReference type="Proteomes" id="UP000076088"/>
    </source>
</evidence>
<name>A0AAC8YZD9_SPHMC</name>
<dbReference type="InterPro" id="IPR036909">
    <property type="entry name" value="Cyt_c-like_dom_sf"/>
</dbReference>
<protein>
    <recommendedName>
        <fullName evidence="6">Cytochrome c domain-containing protein</fullName>
    </recommendedName>
</protein>
<proteinExistence type="predicted"/>
<keyword evidence="5" id="KW-0732">Signal</keyword>
<evidence type="ECO:0000259" key="6">
    <source>
        <dbReference type="PROSITE" id="PS51007"/>
    </source>
</evidence>
<evidence type="ECO:0000256" key="3">
    <source>
        <dbReference type="ARBA" id="ARBA00023004"/>
    </source>
</evidence>
<keyword evidence="8" id="KW-1185">Reference proteome</keyword>
<feature type="domain" description="Cytochrome c" evidence="6">
    <location>
        <begin position="29"/>
        <end position="120"/>
    </location>
</feature>
<keyword evidence="2 4" id="KW-0479">Metal-binding</keyword>
<reference evidence="8" key="1">
    <citation type="submission" date="2015-11" db="EMBL/GenBank/DDBJ databases">
        <title>Complete genome sequence of a polyethylene-glycol degrader Sphingopyxis macrogoltabida 203N (NBRC 111659).</title>
        <authorList>
            <person name="Yoshiyuki O."/>
            <person name="Shouta N."/>
            <person name="Nagata Y."/>
            <person name="Numata M."/>
            <person name="Tsuchikane K."/>
            <person name="Hosoyama A."/>
            <person name="Yamazoe A."/>
            <person name="Tsuda M."/>
            <person name="Fujita N."/>
            <person name="Kawai F."/>
        </authorList>
    </citation>
    <scope>NUCLEOTIDE SEQUENCE [LARGE SCALE GENOMIC DNA]</scope>
    <source>
        <strain evidence="8">203N</strain>
    </source>
</reference>
<evidence type="ECO:0000256" key="4">
    <source>
        <dbReference type="PROSITE-ProRule" id="PRU00433"/>
    </source>
</evidence>
<dbReference type="PROSITE" id="PS51007">
    <property type="entry name" value="CYTC"/>
    <property type="match status" value="1"/>
</dbReference>
<dbReference type="Gene3D" id="1.10.760.10">
    <property type="entry name" value="Cytochrome c-like domain"/>
    <property type="match status" value="1"/>
</dbReference>
<keyword evidence="3 4" id="KW-0408">Iron</keyword>
<dbReference type="PROSITE" id="PS51257">
    <property type="entry name" value="PROKAR_LIPOPROTEIN"/>
    <property type="match status" value="1"/>
</dbReference>
<accession>A0AAC8YZD9</accession>
<dbReference type="EMBL" id="CP013344">
    <property type="protein sequence ID" value="AMU89098.1"/>
    <property type="molecule type" value="Genomic_DNA"/>
</dbReference>
<dbReference type="KEGG" id="smaz:LH19_11220"/>
<dbReference type="GO" id="GO:0046872">
    <property type="term" value="F:metal ion binding"/>
    <property type="evidence" value="ECO:0007669"/>
    <property type="project" value="UniProtKB-KW"/>
</dbReference>
<feature type="signal peptide" evidence="5">
    <location>
        <begin position="1"/>
        <end position="19"/>
    </location>
</feature>
<evidence type="ECO:0000256" key="5">
    <source>
        <dbReference type="SAM" id="SignalP"/>
    </source>
</evidence>
<feature type="chain" id="PRO_5041968838" description="Cytochrome c domain-containing protein" evidence="5">
    <location>
        <begin position="20"/>
        <end position="121"/>
    </location>
</feature>